<proteinExistence type="predicted"/>
<accession>A0A2N3KIS3</accession>
<name>A0A2N3KIS3_9PROT</name>
<evidence type="ECO:0000313" key="2">
    <source>
        <dbReference type="Proteomes" id="UP000233597"/>
    </source>
</evidence>
<evidence type="ECO:0000313" key="1">
    <source>
        <dbReference type="EMBL" id="PKR50477.1"/>
    </source>
</evidence>
<sequence length="354" mass="39807">MTLEDLKDRLNNTAAEALQWLMPAGYVSHNTFYCGDVFGTPASKGKPGSFTFHLQKLVGKDFASGDRGYFGVYDIFVAHAKGNQTDAIRLSREFLKLPPTDRPQINHHHERGARDRKKNNLIDVVQVYKTCPGGPPEIPKRHRSSVTNVWPWRRADGCLVGYSYRLEFVSEGKRKKILLPLTWCQLFHKETQRTFDGWHNAGLPAPQPLMAIDEVLLAAESVLIVEGEKTGTAARALSKLTDHPLSRFQAVTTWHGGVNRLEKVDWRPLHGKRVVYWPDADQCSLKSRVRAGFRAGEQLPLIFKKQGITVGQYRLVEPGLELPDGWDLADPLPDGLGHAWLLDKLDTAEVYVSP</sequence>
<protein>
    <recommendedName>
        <fullName evidence="3">Toprim domain-containing protein</fullName>
    </recommendedName>
</protein>
<gene>
    <name evidence="1" type="ORF">COO20_21640</name>
</gene>
<organism evidence="1 2">
    <name type="scientific">Thalassospira marina</name>
    <dbReference type="NCBI Taxonomy" id="2048283"/>
    <lineage>
        <taxon>Bacteria</taxon>
        <taxon>Pseudomonadati</taxon>
        <taxon>Pseudomonadota</taxon>
        <taxon>Alphaproteobacteria</taxon>
        <taxon>Rhodospirillales</taxon>
        <taxon>Thalassospiraceae</taxon>
        <taxon>Thalassospira</taxon>
    </lineage>
</organism>
<dbReference type="OrthoDB" id="123525at2"/>
<reference evidence="1 2" key="1">
    <citation type="submission" date="2017-09" db="EMBL/GenBank/DDBJ databases">
        <title>Biodiversity and function of Thalassospira species in the particle-attached aromatic-hydrocarbon-degrading consortia from the surface seawater of the South China Sea.</title>
        <authorList>
            <person name="Dong C."/>
            <person name="Liu R."/>
            <person name="Shao Z."/>
        </authorList>
    </citation>
    <scope>NUCLEOTIDE SEQUENCE [LARGE SCALE GENOMIC DNA]</scope>
    <source>
        <strain evidence="1 2">CSC1P2</strain>
    </source>
</reference>
<dbReference type="RefSeq" id="WP_101270315.1">
    <property type="nucleotide sequence ID" value="NZ_NWTK01000017.1"/>
</dbReference>
<comment type="caution">
    <text evidence="1">The sequence shown here is derived from an EMBL/GenBank/DDBJ whole genome shotgun (WGS) entry which is preliminary data.</text>
</comment>
<dbReference type="EMBL" id="NWTK01000017">
    <property type="protein sequence ID" value="PKR50477.1"/>
    <property type="molecule type" value="Genomic_DNA"/>
</dbReference>
<evidence type="ECO:0008006" key="3">
    <source>
        <dbReference type="Google" id="ProtNLM"/>
    </source>
</evidence>
<dbReference type="AlphaFoldDB" id="A0A2N3KIS3"/>
<dbReference type="Proteomes" id="UP000233597">
    <property type="component" value="Unassembled WGS sequence"/>
</dbReference>